<protein>
    <submittedName>
        <fullName evidence="1">Uncharacterized protein</fullName>
    </submittedName>
</protein>
<comment type="caution">
    <text evidence="1">The sequence shown here is derived from an EMBL/GenBank/DDBJ whole genome shotgun (WGS) entry which is preliminary data.</text>
</comment>
<organism evidence="1 2">
    <name type="scientific">Puccinia sorghi</name>
    <dbReference type="NCBI Taxonomy" id="27349"/>
    <lineage>
        <taxon>Eukaryota</taxon>
        <taxon>Fungi</taxon>
        <taxon>Dikarya</taxon>
        <taxon>Basidiomycota</taxon>
        <taxon>Pucciniomycotina</taxon>
        <taxon>Pucciniomycetes</taxon>
        <taxon>Pucciniales</taxon>
        <taxon>Pucciniaceae</taxon>
        <taxon>Puccinia</taxon>
    </lineage>
</organism>
<accession>A0A0L6V397</accession>
<dbReference type="Proteomes" id="UP000037035">
    <property type="component" value="Unassembled WGS sequence"/>
</dbReference>
<keyword evidence="2" id="KW-1185">Reference proteome</keyword>
<gene>
    <name evidence="1" type="ORF">VP01_27g7</name>
</gene>
<proteinExistence type="predicted"/>
<dbReference type="EMBL" id="LAVV01007724">
    <property type="protein sequence ID" value="KNZ54987.1"/>
    <property type="molecule type" value="Genomic_DNA"/>
</dbReference>
<evidence type="ECO:0000313" key="1">
    <source>
        <dbReference type="EMBL" id="KNZ54987.1"/>
    </source>
</evidence>
<evidence type="ECO:0000313" key="2">
    <source>
        <dbReference type="Proteomes" id="UP000037035"/>
    </source>
</evidence>
<name>A0A0L6V397_9BASI</name>
<dbReference type="AlphaFoldDB" id="A0A0L6V397"/>
<reference evidence="1 2" key="1">
    <citation type="submission" date="2015-08" db="EMBL/GenBank/DDBJ databases">
        <title>Next Generation Sequencing and Analysis of the Genome of Puccinia sorghi L Schw, the Causal Agent of Maize Common Rust.</title>
        <authorList>
            <person name="Rochi L."/>
            <person name="Burguener G."/>
            <person name="Darino M."/>
            <person name="Turjanski A."/>
            <person name="Kreff E."/>
            <person name="Dieguez M.J."/>
            <person name="Sacco F."/>
        </authorList>
    </citation>
    <scope>NUCLEOTIDE SEQUENCE [LARGE SCALE GENOMIC DNA]</scope>
    <source>
        <strain evidence="1 2">RO10H11247</strain>
    </source>
</reference>
<dbReference type="VEuPathDB" id="FungiDB:VP01_27g7"/>
<sequence length="347" mass="39416">MCWTTYGSNPSAQLICPSAMICISKMWRDREDPPSCTSHPPSLGFLLVICSPFPGLLGNLPPQCVAYSCDFPVICCTDVPVLFLFLFLSFYFPLSSPQLLATVDGLLVLLGDSLGGGAIQPTSFFLWTFILLEDQQSPPPSMDLSYLGICPKFACFSNYTLNKKNGMIQLIGVVVQLGFQVSNTRGPFLALPINHVFSVPITFLQEVLLCFGRLAFEFTFLNSSIPLPMFPVLLNFQFMQDVICLLRSLWLIGNWSEVFLNKLGSRRFQQKLETTKNASYKFLFEEMLPNTTHKEVRLVITRGEEVKFGTEFYLSSFWRHLKLLIIIFELLLEVPQKFRKNSWIICF</sequence>